<reference evidence="1 2" key="1">
    <citation type="submission" date="2019-05" db="EMBL/GenBank/DDBJ databases">
        <title>Another draft genome of Portunus trituberculatus and its Hox gene families provides insights of decapod evolution.</title>
        <authorList>
            <person name="Jeong J.-H."/>
            <person name="Song I."/>
            <person name="Kim S."/>
            <person name="Choi T."/>
            <person name="Kim D."/>
            <person name="Ryu S."/>
            <person name="Kim W."/>
        </authorList>
    </citation>
    <scope>NUCLEOTIDE SEQUENCE [LARGE SCALE GENOMIC DNA]</scope>
    <source>
        <tissue evidence="1">Muscle</tissue>
    </source>
</reference>
<organism evidence="1 2">
    <name type="scientific">Portunus trituberculatus</name>
    <name type="common">Swimming crab</name>
    <name type="synonym">Neptunus trituberculatus</name>
    <dbReference type="NCBI Taxonomy" id="210409"/>
    <lineage>
        <taxon>Eukaryota</taxon>
        <taxon>Metazoa</taxon>
        <taxon>Ecdysozoa</taxon>
        <taxon>Arthropoda</taxon>
        <taxon>Crustacea</taxon>
        <taxon>Multicrustacea</taxon>
        <taxon>Malacostraca</taxon>
        <taxon>Eumalacostraca</taxon>
        <taxon>Eucarida</taxon>
        <taxon>Decapoda</taxon>
        <taxon>Pleocyemata</taxon>
        <taxon>Brachyura</taxon>
        <taxon>Eubrachyura</taxon>
        <taxon>Portunoidea</taxon>
        <taxon>Portunidae</taxon>
        <taxon>Portuninae</taxon>
        <taxon>Portunus</taxon>
    </lineage>
</organism>
<accession>A0A5B7H4K4</accession>
<evidence type="ECO:0000313" key="1">
    <source>
        <dbReference type="EMBL" id="MPC66042.1"/>
    </source>
</evidence>
<dbReference type="EMBL" id="VSRR010024189">
    <property type="protein sequence ID" value="MPC66042.1"/>
    <property type="molecule type" value="Genomic_DNA"/>
</dbReference>
<proteinExistence type="predicted"/>
<gene>
    <name evidence="1" type="ORF">E2C01_060185</name>
</gene>
<evidence type="ECO:0000313" key="2">
    <source>
        <dbReference type="Proteomes" id="UP000324222"/>
    </source>
</evidence>
<dbReference type="AlphaFoldDB" id="A0A5B7H4K4"/>
<name>A0A5B7H4K4_PORTR</name>
<sequence length="22" mass="2741">MFLGHFKTVWLAFRTFKEFGMF</sequence>
<dbReference type="Proteomes" id="UP000324222">
    <property type="component" value="Unassembled WGS sequence"/>
</dbReference>
<protein>
    <submittedName>
        <fullName evidence="1">Uncharacterized protein</fullName>
    </submittedName>
</protein>
<keyword evidence="2" id="KW-1185">Reference proteome</keyword>
<comment type="caution">
    <text evidence="1">The sequence shown here is derived from an EMBL/GenBank/DDBJ whole genome shotgun (WGS) entry which is preliminary data.</text>
</comment>